<evidence type="ECO:0000256" key="5">
    <source>
        <dbReference type="ARBA" id="ARBA00022989"/>
    </source>
</evidence>
<keyword evidence="3" id="KW-1003">Cell membrane</keyword>
<feature type="transmembrane region" description="Helical" evidence="7">
    <location>
        <begin position="12"/>
        <end position="31"/>
    </location>
</feature>
<feature type="transmembrane region" description="Helical" evidence="7">
    <location>
        <begin position="133"/>
        <end position="156"/>
    </location>
</feature>
<dbReference type="PATRIC" id="fig|1094558.3.peg.1976"/>
<comment type="subcellular location">
    <subcellularLocation>
        <location evidence="1 7">Cell membrane</location>
        <topology evidence="1 7">Multi-pass membrane protein</topology>
    </subcellularLocation>
</comment>
<dbReference type="PANTHER" id="PTHR43163:SF6">
    <property type="entry name" value="DIPEPTIDE TRANSPORT SYSTEM PERMEASE PROTEIN DPPB-RELATED"/>
    <property type="match status" value="1"/>
</dbReference>
<feature type="transmembrane region" description="Helical" evidence="7">
    <location>
        <begin position="230"/>
        <end position="251"/>
    </location>
</feature>
<dbReference type="eggNOG" id="COG0601">
    <property type="taxonomic scope" value="Bacteria"/>
</dbReference>
<dbReference type="STRING" id="1094558.ME5_01843"/>
<evidence type="ECO:0000256" key="1">
    <source>
        <dbReference type="ARBA" id="ARBA00004651"/>
    </source>
</evidence>
<dbReference type="InterPro" id="IPR045621">
    <property type="entry name" value="BPD_transp_1_N"/>
</dbReference>
<evidence type="ECO:0000256" key="2">
    <source>
        <dbReference type="ARBA" id="ARBA00022448"/>
    </source>
</evidence>
<comment type="similarity">
    <text evidence="7">Belongs to the binding-protein-dependent transport system permease family.</text>
</comment>
<dbReference type="Proteomes" id="UP000008952">
    <property type="component" value="Unassembled WGS sequence"/>
</dbReference>
<dbReference type="InterPro" id="IPR000515">
    <property type="entry name" value="MetI-like"/>
</dbReference>
<keyword evidence="4 7" id="KW-0812">Transmembrane</keyword>
<feature type="transmembrane region" description="Helical" evidence="7">
    <location>
        <begin position="168"/>
        <end position="188"/>
    </location>
</feature>
<feature type="transmembrane region" description="Helical" evidence="7">
    <location>
        <begin position="271"/>
        <end position="298"/>
    </location>
</feature>
<dbReference type="RefSeq" id="WP_008040513.1">
    <property type="nucleotide sequence ID" value="NZ_JH725147.1"/>
</dbReference>
<dbReference type="Pfam" id="PF19300">
    <property type="entry name" value="BPD_transp_1_N"/>
    <property type="match status" value="1"/>
</dbReference>
<dbReference type="PANTHER" id="PTHR43163">
    <property type="entry name" value="DIPEPTIDE TRANSPORT SYSTEM PERMEASE PROTEIN DPPB-RELATED"/>
    <property type="match status" value="1"/>
</dbReference>
<dbReference type="PROSITE" id="PS50928">
    <property type="entry name" value="ABC_TM1"/>
    <property type="match status" value="1"/>
</dbReference>
<dbReference type="HOGENOM" id="CLU_036879_0_0_5"/>
<dbReference type="Gene3D" id="1.10.3720.10">
    <property type="entry name" value="MetI-like"/>
    <property type="match status" value="1"/>
</dbReference>
<proteinExistence type="inferred from homology"/>
<dbReference type="CDD" id="cd06261">
    <property type="entry name" value="TM_PBP2"/>
    <property type="match status" value="1"/>
</dbReference>
<evidence type="ECO:0000313" key="9">
    <source>
        <dbReference type="EMBL" id="EJF89292.1"/>
    </source>
</evidence>
<protein>
    <recommendedName>
        <fullName evidence="8">ABC transmembrane type-1 domain-containing protein</fullName>
    </recommendedName>
</protein>
<dbReference type="OrthoDB" id="9807402at2"/>
<feature type="domain" description="ABC transmembrane type-1" evidence="8">
    <location>
        <begin position="94"/>
        <end position="295"/>
    </location>
</feature>
<keyword evidence="2 7" id="KW-0813">Transport</keyword>
<dbReference type="GO" id="GO:0071916">
    <property type="term" value="F:dipeptide transmembrane transporter activity"/>
    <property type="evidence" value="ECO:0007669"/>
    <property type="project" value="TreeGrafter"/>
</dbReference>
<evidence type="ECO:0000256" key="6">
    <source>
        <dbReference type="ARBA" id="ARBA00023136"/>
    </source>
</evidence>
<evidence type="ECO:0000256" key="3">
    <source>
        <dbReference type="ARBA" id="ARBA00022475"/>
    </source>
</evidence>
<dbReference type="EMBL" id="AIMB01000008">
    <property type="protein sequence ID" value="EJF89292.1"/>
    <property type="molecule type" value="Genomic_DNA"/>
</dbReference>
<sequence>MFFFFSTRILRAFITIFLVITFAFFVLRLSGDPAQIILGPEASQQAVVAFQKSWGLDAPLWQQFTGYVYAVLQGDFGVSMRDGRKAFDMVLERIPATLFITLPALLLKLAIGIPAGVYAALHRDSKMDRFVMGLSVLGFTMPSFVLGLYLVLIFSVQLGWLPSGGQEGVQYAILPILTIGLGGAAVLARFSRSAMIEILSRPYIRTASAKGLSWRYVVYNHALPNAAIPIVTLVGFMVGSLLAGAVVVESLFSWQGVGRLLVIAVANRDLAVVQCILILVAFTMVLSNLIVDLLYSYLDPRLADRQAKESSS</sequence>
<reference evidence="9 10" key="1">
    <citation type="submission" date="2012-03" db="EMBL/GenBank/DDBJ databases">
        <title>The Genome Sequence of Bartonella tamiae Th239.</title>
        <authorList>
            <consortium name="The Broad Institute Genome Sequencing Platform"/>
            <consortium name="The Broad Institute Genome Sequencing Center for Infectious Disease"/>
            <person name="Feldgarden M."/>
            <person name="Kirby J."/>
            <person name="Kosoy M."/>
            <person name="Birtles R."/>
            <person name="Probert W.S."/>
            <person name="Chiaraviglio L."/>
            <person name="Young S.K."/>
            <person name="Zeng Q."/>
            <person name="Gargeya S."/>
            <person name="Fitzgerald M."/>
            <person name="Haas B."/>
            <person name="Abouelleil A."/>
            <person name="Alvarado L."/>
            <person name="Arachchi H.M."/>
            <person name="Berlin A."/>
            <person name="Chapman S.B."/>
            <person name="Gearin G."/>
            <person name="Goldberg J."/>
            <person name="Griggs A."/>
            <person name="Gujja S."/>
            <person name="Hansen M."/>
            <person name="Heiman D."/>
            <person name="Howarth C."/>
            <person name="Larimer J."/>
            <person name="Lui A."/>
            <person name="MacDonald P.J.P."/>
            <person name="McCowen C."/>
            <person name="Montmayeur A."/>
            <person name="Murphy C."/>
            <person name="Neiman D."/>
            <person name="Pearson M."/>
            <person name="Priest M."/>
            <person name="Roberts A."/>
            <person name="Saif S."/>
            <person name="Shea T."/>
            <person name="Sisk P."/>
            <person name="Stolte C."/>
            <person name="Sykes S."/>
            <person name="Wortman J."/>
            <person name="Nusbaum C."/>
            <person name="Birren B."/>
        </authorList>
    </citation>
    <scope>NUCLEOTIDE SEQUENCE [LARGE SCALE GENOMIC DNA]</scope>
    <source>
        <strain evidence="9 10">Th239</strain>
    </source>
</reference>
<keyword evidence="6 7" id="KW-0472">Membrane</keyword>
<organism evidence="9 10">
    <name type="scientific">Bartonella tamiae Th239</name>
    <dbReference type="NCBI Taxonomy" id="1094558"/>
    <lineage>
        <taxon>Bacteria</taxon>
        <taxon>Pseudomonadati</taxon>
        <taxon>Pseudomonadota</taxon>
        <taxon>Alphaproteobacteria</taxon>
        <taxon>Hyphomicrobiales</taxon>
        <taxon>Bartonellaceae</taxon>
        <taxon>Bartonella</taxon>
    </lineage>
</organism>
<evidence type="ECO:0000259" key="8">
    <source>
        <dbReference type="PROSITE" id="PS50928"/>
    </source>
</evidence>
<name>J1JWA9_9HYPH</name>
<evidence type="ECO:0000256" key="4">
    <source>
        <dbReference type="ARBA" id="ARBA00022692"/>
    </source>
</evidence>
<accession>J1JWA9</accession>
<evidence type="ECO:0000256" key="7">
    <source>
        <dbReference type="RuleBase" id="RU363032"/>
    </source>
</evidence>
<keyword evidence="5 7" id="KW-1133">Transmembrane helix</keyword>
<dbReference type="SUPFAM" id="SSF161098">
    <property type="entry name" value="MetI-like"/>
    <property type="match status" value="1"/>
</dbReference>
<keyword evidence="10" id="KW-1185">Reference proteome</keyword>
<dbReference type="InterPro" id="IPR035906">
    <property type="entry name" value="MetI-like_sf"/>
</dbReference>
<dbReference type="Pfam" id="PF00528">
    <property type="entry name" value="BPD_transp_1"/>
    <property type="match status" value="1"/>
</dbReference>
<dbReference type="AlphaFoldDB" id="J1JWA9"/>
<evidence type="ECO:0000313" key="10">
    <source>
        <dbReference type="Proteomes" id="UP000008952"/>
    </source>
</evidence>
<dbReference type="GO" id="GO:0005886">
    <property type="term" value="C:plasma membrane"/>
    <property type="evidence" value="ECO:0007669"/>
    <property type="project" value="UniProtKB-SubCell"/>
</dbReference>
<gene>
    <name evidence="9" type="ORF">ME5_01843</name>
</gene>
<comment type="caution">
    <text evidence="9">The sequence shown here is derived from an EMBL/GenBank/DDBJ whole genome shotgun (WGS) entry which is preliminary data.</text>
</comment>
<feature type="transmembrane region" description="Helical" evidence="7">
    <location>
        <begin position="98"/>
        <end position="121"/>
    </location>
</feature>